<dbReference type="Proteomes" id="UP000018198">
    <property type="component" value="Unassembled WGS sequence"/>
</dbReference>
<feature type="domain" description="SHOCT" evidence="4">
    <location>
        <begin position="6"/>
        <end position="33"/>
    </location>
</feature>
<reference evidence="6 7" key="1">
    <citation type="submission" date="2013-01" db="EMBL/GenBank/DDBJ databases">
        <authorList>
            <person name="Bench S."/>
        </authorList>
    </citation>
    <scope>NUCLEOTIDE SEQUENCE [LARGE SCALE GENOMIC DNA]</scope>
    <source>
        <strain evidence="6 7">WH 0401</strain>
    </source>
</reference>
<dbReference type="Pfam" id="PF09851">
    <property type="entry name" value="SHOCT"/>
    <property type="match status" value="1"/>
</dbReference>
<gene>
    <name evidence="6" type="ORF">CWATWH0401_2992</name>
</gene>
<accession>T2J8N9</accession>
<feature type="domain" description="DUF4352" evidence="5">
    <location>
        <begin position="178"/>
        <end position="273"/>
    </location>
</feature>
<evidence type="ECO:0000313" key="6">
    <source>
        <dbReference type="EMBL" id="CCQ62258.1"/>
    </source>
</evidence>
<organism evidence="6 7">
    <name type="scientific">Crocosphaera watsonii WH 0401</name>
    <dbReference type="NCBI Taxonomy" id="555881"/>
    <lineage>
        <taxon>Bacteria</taxon>
        <taxon>Bacillati</taxon>
        <taxon>Cyanobacteriota</taxon>
        <taxon>Cyanophyceae</taxon>
        <taxon>Oscillatoriophycideae</taxon>
        <taxon>Chroococcales</taxon>
        <taxon>Aphanothecaceae</taxon>
        <taxon>Crocosphaera</taxon>
    </lineage>
</organism>
<sequence length="280" mass="31100">MVDNVEKLKEIKQLLDEGAITEEEFSSLKAKLLSDQQNLPDLNETKPNTKSTTRREGISWPEILAVFFGLMGGLVYLFTKQRFSKKLVVFLLAFLWSGACSSIISSSSNQLVSSKSSETSPPPTKSSETSPPPTKKQPTKSAITPINSFKKVRDDRLLQVNGSEVLESIWSENKFIDPVKSKGGKLIAVYITIKNVGNESGNLFWTDFKLRDQQGRLFDSIEDISEVLTINMWTEEMGLDDSGDQLFPGGTAKTVKVFRVSPDAKNLELVVNAQNVFAIK</sequence>
<evidence type="ECO:0000259" key="5">
    <source>
        <dbReference type="Pfam" id="PF11611"/>
    </source>
</evidence>
<evidence type="ECO:0000259" key="4">
    <source>
        <dbReference type="Pfam" id="PF09851"/>
    </source>
</evidence>
<name>T2J8N9_CROWT</name>
<feature type="compositionally biased region" description="Pro residues" evidence="2">
    <location>
        <begin position="120"/>
        <end position="135"/>
    </location>
</feature>
<evidence type="ECO:0000256" key="1">
    <source>
        <dbReference type="ARBA" id="ARBA00022729"/>
    </source>
</evidence>
<proteinExistence type="predicted"/>
<keyword evidence="3" id="KW-1133">Transmembrane helix</keyword>
<protein>
    <submittedName>
        <fullName evidence="6">Large exoproteins involved in heme utilization or adhesion</fullName>
    </submittedName>
</protein>
<dbReference type="InterPro" id="IPR029051">
    <property type="entry name" value="DUF4352"/>
</dbReference>
<keyword evidence="1" id="KW-0732">Signal</keyword>
<dbReference type="AlphaFoldDB" id="T2J8N9"/>
<dbReference type="InterPro" id="IPR029050">
    <property type="entry name" value="Immunoprotect_excell_Ig-like"/>
</dbReference>
<keyword evidence="3" id="KW-0472">Membrane</keyword>
<feature type="transmembrane region" description="Helical" evidence="3">
    <location>
        <begin position="58"/>
        <end position="78"/>
    </location>
</feature>
<comment type="caution">
    <text evidence="6">The sequence shown here is derived from an EMBL/GenBank/DDBJ whole genome shotgun (WGS) entry which is preliminary data.</text>
</comment>
<evidence type="ECO:0000256" key="3">
    <source>
        <dbReference type="SAM" id="Phobius"/>
    </source>
</evidence>
<evidence type="ECO:0000256" key="2">
    <source>
        <dbReference type="SAM" id="MobiDB-lite"/>
    </source>
</evidence>
<dbReference type="Pfam" id="PF11611">
    <property type="entry name" value="DUF4352"/>
    <property type="match status" value="1"/>
</dbReference>
<dbReference type="RefSeq" id="WP_021835805.1">
    <property type="nucleotide sequence ID" value="NZ_CAQM01000473.1"/>
</dbReference>
<dbReference type="Gene3D" id="2.60.40.1240">
    <property type="match status" value="1"/>
</dbReference>
<dbReference type="EMBL" id="CAQM01000473">
    <property type="protein sequence ID" value="CCQ62258.1"/>
    <property type="molecule type" value="Genomic_DNA"/>
</dbReference>
<evidence type="ECO:0000313" key="7">
    <source>
        <dbReference type="Proteomes" id="UP000018198"/>
    </source>
</evidence>
<dbReference type="InterPro" id="IPR018649">
    <property type="entry name" value="SHOCT"/>
</dbReference>
<feature type="region of interest" description="Disordered" evidence="2">
    <location>
        <begin position="111"/>
        <end position="143"/>
    </location>
</feature>
<keyword evidence="3" id="KW-0812">Transmembrane</keyword>
<reference evidence="6 7" key="2">
    <citation type="submission" date="2013-09" db="EMBL/GenBank/DDBJ databases">
        <title>Whole genome comparison of six Crocosphaera watsonii strains with differing phenotypes.</title>
        <authorList>
            <person name="Bench S.R."/>
            <person name="Heller P."/>
            <person name="Frank I."/>
            <person name="Arciniega M."/>
            <person name="Shilova I.N."/>
            <person name="Zehr J.P."/>
        </authorList>
    </citation>
    <scope>NUCLEOTIDE SEQUENCE [LARGE SCALE GENOMIC DNA]</scope>
    <source>
        <strain evidence="6 7">WH 0401</strain>
    </source>
</reference>